<dbReference type="SUPFAM" id="SSF53850">
    <property type="entry name" value="Periplasmic binding protein-like II"/>
    <property type="match status" value="1"/>
</dbReference>
<comment type="similarity">
    <text evidence="1">Belongs to the UPF0065 (bug) family.</text>
</comment>
<protein>
    <submittedName>
        <fullName evidence="2">Tripartite tricarboxylate transporter substrate binding protein</fullName>
    </submittedName>
</protein>
<dbReference type="InterPro" id="IPR042100">
    <property type="entry name" value="Bug_dom1"/>
</dbReference>
<dbReference type="Pfam" id="PF03401">
    <property type="entry name" value="TctC"/>
    <property type="match status" value="1"/>
</dbReference>
<evidence type="ECO:0000313" key="3">
    <source>
        <dbReference type="Proteomes" id="UP000318521"/>
    </source>
</evidence>
<dbReference type="OrthoDB" id="8881899at2"/>
<dbReference type="InterPro" id="IPR005064">
    <property type="entry name" value="BUG"/>
</dbReference>
<dbReference type="AlphaFoldDB" id="A0A554A416"/>
<sequence>MKYPLNIMLIFTAVLMSGCQMLGQEEDPLTFPTDQISLVVPFASGGASDMVSRAVATQMEEELGVPVTVVNKTGGSGAIGIYDVMSAPPNGYRIGYVPVELAMYGGLELADIEPSEFEYLARLMAIPAAITVSADAPYDNIQEFIDYAEENPSQIQLGNSGTGSIWHIAGTALAQEMDVSFNYVPFEGAAPAVSSLMGGHIDAVSVSPSEIKSGLDSGDLKVLAVMGEERDPLVPDVPTLKEEGIDLVMSGWGGFVAPKGTPNEIVEAFNLAIENAMNEETFQSLASTRGLTPAYLPSKEFKNFAIDQYEYFNELIPTIRMNN</sequence>
<dbReference type="Gene3D" id="3.40.190.150">
    <property type="entry name" value="Bordetella uptake gene, domain 1"/>
    <property type="match status" value="1"/>
</dbReference>
<keyword evidence="3" id="KW-1185">Reference proteome</keyword>
<dbReference type="Proteomes" id="UP000318521">
    <property type="component" value="Unassembled WGS sequence"/>
</dbReference>
<dbReference type="PANTHER" id="PTHR42928">
    <property type="entry name" value="TRICARBOXYLATE-BINDING PROTEIN"/>
    <property type="match status" value="1"/>
</dbReference>
<gene>
    <name evidence="2" type="ORF">FN960_02435</name>
</gene>
<evidence type="ECO:0000313" key="2">
    <source>
        <dbReference type="EMBL" id="TSB48432.1"/>
    </source>
</evidence>
<dbReference type="PANTHER" id="PTHR42928:SF5">
    <property type="entry name" value="BLR1237 PROTEIN"/>
    <property type="match status" value="1"/>
</dbReference>
<name>A0A554A416_9BACI</name>
<organism evidence="2 3">
    <name type="scientific">Alkalicoccobacillus porphyridii</name>
    <dbReference type="NCBI Taxonomy" id="2597270"/>
    <lineage>
        <taxon>Bacteria</taxon>
        <taxon>Bacillati</taxon>
        <taxon>Bacillota</taxon>
        <taxon>Bacilli</taxon>
        <taxon>Bacillales</taxon>
        <taxon>Bacillaceae</taxon>
        <taxon>Alkalicoccobacillus</taxon>
    </lineage>
</organism>
<accession>A0A554A416</accession>
<dbReference type="CDD" id="cd07012">
    <property type="entry name" value="PBP2_Bug_TTT"/>
    <property type="match status" value="1"/>
</dbReference>
<dbReference type="EMBL" id="VLXZ01000001">
    <property type="protein sequence ID" value="TSB48432.1"/>
    <property type="molecule type" value="Genomic_DNA"/>
</dbReference>
<proteinExistence type="inferred from homology"/>
<dbReference type="RefSeq" id="WP_143846777.1">
    <property type="nucleotide sequence ID" value="NZ_VLXZ01000001.1"/>
</dbReference>
<dbReference type="PIRSF" id="PIRSF017082">
    <property type="entry name" value="YflP"/>
    <property type="match status" value="1"/>
</dbReference>
<dbReference type="PROSITE" id="PS51257">
    <property type="entry name" value="PROKAR_LIPOPROTEIN"/>
    <property type="match status" value="1"/>
</dbReference>
<dbReference type="Gene3D" id="3.40.190.10">
    <property type="entry name" value="Periplasmic binding protein-like II"/>
    <property type="match status" value="1"/>
</dbReference>
<evidence type="ECO:0000256" key="1">
    <source>
        <dbReference type="ARBA" id="ARBA00006987"/>
    </source>
</evidence>
<comment type="caution">
    <text evidence="2">The sequence shown here is derived from an EMBL/GenBank/DDBJ whole genome shotgun (WGS) entry which is preliminary data.</text>
</comment>
<reference evidence="2 3" key="1">
    <citation type="submission" date="2019-07" db="EMBL/GenBank/DDBJ databases">
        <authorList>
            <person name="Park Y.J."/>
            <person name="Jeong S.E."/>
            <person name="Jung H.S."/>
        </authorList>
    </citation>
    <scope>NUCLEOTIDE SEQUENCE [LARGE SCALE GENOMIC DNA]</scope>
    <source>
        <strain evidence="3">P16(2019)</strain>
    </source>
</reference>